<feature type="transmembrane region" description="Helical" evidence="1">
    <location>
        <begin position="60"/>
        <end position="80"/>
    </location>
</feature>
<keyword evidence="3" id="KW-1185">Reference proteome</keyword>
<dbReference type="EMBL" id="JBBNAF010000007">
    <property type="protein sequence ID" value="KAK9128849.1"/>
    <property type="molecule type" value="Genomic_DNA"/>
</dbReference>
<evidence type="ECO:0000313" key="2">
    <source>
        <dbReference type="EMBL" id="KAK9128849.1"/>
    </source>
</evidence>
<dbReference type="PROSITE" id="PS51257">
    <property type="entry name" value="PROKAR_LIPOPROTEIN"/>
    <property type="match status" value="1"/>
</dbReference>
<keyword evidence="1" id="KW-1133">Transmembrane helix</keyword>
<dbReference type="PANTHER" id="PTHR36485">
    <property type="entry name" value="OS01G0939000 PROTEIN"/>
    <property type="match status" value="1"/>
</dbReference>
<dbReference type="PANTHER" id="PTHR36485:SF1">
    <property type="entry name" value="TRANSMEMBRANE PROTEIN"/>
    <property type="match status" value="1"/>
</dbReference>
<gene>
    <name evidence="2" type="ORF">Syun_017646</name>
</gene>
<name>A0AAP0J7A6_9MAGN</name>
<sequence>MTRTSSYTQSVGSRGNVFWAWSLIIIGCILFLSFFYAAILSKLLPKSENPIISAIQNDRYYCILVPVTLPLLVVAVYLHWLSMKLFKHA</sequence>
<dbReference type="InterPro" id="IPR029164">
    <property type="entry name" value="PIG-Y"/>
</dbReference>
<protein>
    <recommendedName>
        <fullName evidence="4">Phosphatidylinositol N-acetylglucosaminyltransferase subunit Y</fullName>
    </recommendedName>
</protein>
<keyword evidence="1" id="KW-0472">Membrane</keyword>
<organism evidence="2 3">
    <name type="scientific">Stephania yunnanensis</name>
    <dbReference type="NCBI Taxonomy" id="152371"/>
    <lineage>
        <taxon>Eukaryota</taxon>
        <taxon>Viridiplantae</taxon>
        <taxon>Streptophyta</taxon>
        <taxon>Embryophyta</taxon>
        <taxon>Tracheophyta</taxon>
        <taxon>Spermatophyta</taxon>
        <taxon>Magnoliopsida</taxon>
        <taxon>Ranunculales</taxon>
        <taxon>Menispermaceae</taxon>
        <taxon>Menispermoideae</taxon>
        <taxon>Cissampelideae</taxon>
        <taxon>Stephania</taxon>
    </lineage>
</organism>
<reference evidence="2 3" key="1">
    <citation type="submission" date="2024-01" db="EMBL/GenBank/DDBJ databases">
        <title>Genome assemblies of Stephania.</title>
        <authorList>
            <person name="Yang L."/>
        </authorList>
    </citation>
    <scope>NUCLEOTIDE SEQUENCE [LARGE SCALE GENOMIC DNA]</scope>
    <source>
        <strain evidence="2">YNDBR</strain>
        <tissue evidence="2">Leaf</tissue>
    </source>
</reference>
<dbReference type="Pfam" id="PF15159">
    <property type="entry name" value="PIG-Y"/>
    <property type="match status" value="1"/>
</dbReference>
<evidence type="ECO:0000313" key="3">
    <source>
        <dbReference type="Proteomes" id="UP001420932"/>
    </source>
</evidence>
<feature type="transmembrane region" description="Helical" evidence="1">
    <location>
        <begin position="18"/>
        <end position="39"/>
    </location>
</feature>
<evidence type="ECO:0000256" key="1">
    <source>
        <dbReference type="SAM" id="Phobius"/>
    </source>
</evidence>
<keyword evidence="1" id="KW-0812">Transmembrane</keyword>
<dbReference type="AlphaFoldDB" id="A0AAP0J7A6"/>
<proteinExistence type="predicted"/>
<dbReference type="Proteomes" id="UP001420932">
    <property type="component" value="Unassembled WGS sequence"/>
</dbReference>
<evidence type="ECO:0008006" key="4">
    <source>
        <dbReference type="Google" id="ProtNLM"/>
    </source>
</evidence>
<accession>A0AAP0J7A6</accession>
<comment type="caution">
    <text evidence="2">The sequence shown here is derived from an EMBL/GenBank/DDBJ whole genome shotgun (WGS) entry which is preliminary data.</text>
</comment>